<evidence type="ECO:0000313" key="5">
    <source>
        <dbReference type="EMBL" id="CAD7574404.1"/>
    </source>
</evidence>
<sequence length="100" mass="11369">MKLILFFSATLKHVAKTVAHVDLSDHVINVVFTIFDENCFKLQCIFMFAVDGQLSNREFVAVMKNRLLRGLEKPKDTGFVKLIQSVLKCARETKPALLDI</sequence>
<evidence type="ECO:0000256" key="4">
    <source>
        <dbReference type="ARBA" id="ARBA00023136"/>
    </source>
</evidence>
<dbReference type="EMBL" id="OE182341">
    <property type="protein sequence ID" value="CAD7574404.1"/>
    <property type="molecule type" value="Genomic_DNA"/>
</dbReference>
<keyword evidence="3" id="KW-0677">Repeat</keyword>
<dbReference type="GO" id="GO:0005509">
    <property type="term" value="F:calcium ion binding"/>
    <property type="evidence" value="ECO:0007669"/>
    <property type="project" value="InterPro"/>
</dbReference>
<dbReference type="PANTHER" id="PTHR12294">
    <property type="entry name" value="EF HAND DOMAIN FAMILY A1,A2-RELATED"/>
    <property type="match status" value="1"/>
</dbReference>
<evidence type="ECO:0000256" key="3">
    <source>
        <dbReference type="ARBA" id="ARBA00022737"/>
    </source>
</evidence>
<dbReference type="GO" id="GO:1990246">
    <property type="term" value="C:uniplex complex"/>
    <property type="evidence" value="ECO:0007669"/>
    <property type="project" value="TreeGrafter"/>
</dbReference>
<comment type="subcellular location">
    <subcellularLocation>
        <location evidence="1">Mitochondrion inner membrane</location>
    </subcellularLocation>
</comment>
<keyword evidence="2" id="KW-0479">Metal-binding</keyword>
<evidence type="ECO:0000256" key="2">
    <source>
        <dbReference type="ARBA" id="ARBA00022723"/>
    </source>
</evidence>
<dbReference type="GO" id="GO:0051560">
    <property type="term" value="P:mitochondrial calcium ion homeostasis"/>
    <property type="evidence" value="ECO:0007669"/>
    <property type="project" value="TreeGrafter"/>
</dbReference>
<evidence type="ECO:0000256" key="1">
    <source>
        <dbReference type="ARBA" id="ARBA00004273"/>
    </source>
</evidence>
<name>A0A7R9P9B9_TIMCA</name>
<dbReference type="PANTHER" id="PTHR12294:SF1">
    <property type="entry name" value="CALCIUM UPTAKE PROTEIN 1, MITOCHONDRIAL"/>
    <property type="match status" value="1"/>
</dbReference>
<proteinExistence type="predicted"/>
<organism evidence="5">
    <name type="scientific">Timema californicum</name>
    <name type="common">California timema</name>
    <name type="synonym">Walking stick</name>
    <dbReference type="NCBI Taxonomy" id="61474"/>
    <lineage>
        <taxon>Eukaryota</taxon>
        <taxon>Metazoa</taxon>
        <taxon>Ecdysozoa</taxon>
        <taxon>Arthropoda</taxon>
        <taxon>Hexapoda</taxon>
        <taxon>Insecta</taxon>
        <taxon>Pterygota</taxon>
        <taxon>Neoptera</taxon>
        <taxon>Polyneoptera</taxon>
        <taxon>Phasmatodea</taxon>
        <taxon>Timematodea</taxon>
        <taxon>Timematoidea</taxon>
        <taxon>Timematidae</taxon>
        <taxon>Timema</taxon>
    </lineage>
</organism>
<keyword evidence="4" id="KW-0472">Membrane</keyword>
<protein>
    <submittedName>
        <fullName evidence="5">(California timema) hypothetical protein</fullName>
    </submittedName>
</protein>
<dbReference type="AlphaFoldDB" id="A0A7R9P9B9"/>
<dbReference type="InterPro" id="IPR039800">
    <property type="entry name" value="MICU1/2/3"/>
</dbReference>
<reference evidence="5" key="1">
    <citation type="submission" date="2020-11" db="EMBL/GenBank/DDBJ databases">
        <authorList>
            <person name="Tran Van P."/>
        </authorList>
    </citation>
    <scope>NUCLEOTIDE SEQUENCE</scope>
</reference>
<accession>A0A7R9P9B9</accession>
<dbReference type="GO" id="GO:0036444">
    <property type="term" value="P:calcium import into the mitochondrion"/>
    <property type="evidence" value="ECO:0007669"/>
    <property type="project" value="TreeGrafter"/>
</dbReference>
<gene>
    <name evidence="5" type="ORF">TCMB3V08_LOCUS7020</name>
</gene>